<feature type="transmembrane region" description="Helical" evidence="1">
    <location>
        <begin position="52"/>
        <end position="73"/>
    </location>
</feature>
<dbReference type="EMBL" id="UINC01143163">
    <property type="protein sequence ID" value="SVD31925.1"/>
    <property type="molecule type" value="Genomic_DNA"/>
</dbReference>
<protein>
    <recommendedName>
        <fullName evidence="3">DedA family protein</fullName>
    </recommendedName>
</protein>
<dbReference type="GO" id="GO:0005886">
    <property type="term" value="C:plasma membrane"/>
    <property type="evidence" value="ECO:0007669"/>
    <property type="project" value="TreeGrafter"/>
</dbReference>
<dbReference type="PANTHER" id="PTHR42709">
    <property type="entry name" value="ALKALINE PHOSPHATASE LIKE PROTEIN"/>
    <property type="match status" value="1"/>
</dbReference>
<reference evidence="2" key="1">
    <citation type="submission" date="2018-05" db="EMBL/GenBank/DDBJ databases">
        <authorList>
            <person name="Lanie J.A."/>
            <person name="Ng W.-L."/>
            <person name="Kazmierczak K.M."/>
            <person name="Andrzejewski T.M."/>
            <person name="Davidsen T.M."/>
            <person name="Wayne K.J."/>
            <person name="Tettelin H."/>
            <person name="Glass J.I."/>
            <person name="Rusch D."/>
            <person name="Podicherti R."/>
            <person name="Tsui H.-C.T."/>
            <person name="Winkler M.E."/>
        </authorList>
    </citation>
    <scope>NUCLEOTIDE SEQUENCE</scope>
</reference>
<evidence type="ECO:0008006" key="3">
    <source>
        <dbReference type="Google" id="ProtNLM"/>
    </source>
</evidence>
<accession>A0A382UDI8</accession>
<evidence type="ECO:0000256" key="1">
    <source>
        <dbReference type="SAM" id="Phobius"/>
    </source>
</evidence>
<name>A0A382UDI8_9ZZZZ</name>
<keyword evidence="1" id="KW-0472">Membrane</keyword>
<keyword evidence="1" id="KW-0812">Transmembrane</keyword>
<keyword evidence="1" id="KW-1133">Transmembrane helix</keyword>
<feature type="transmembrane region" description="Helical" evidence="1">
    <location>
        <begin position="101"/>
        <end position="121"/>
    </location>
</feature>
<dbReference type="AlphaFoldDB" id="A0A382UDI8"/>
<feature type="transmembrane region" description="Helical" evidence="1">
    <location>
        <begin position="178"/>
        <end position="198"/>
    </location>
</feature>
<dbReference type="PANTHER" id="PTHR42709:SF11">
    <property type="entry name" value="DEDA FAMILY PROTEIN"/>
    <property type="match status" value="1"/>
</dbReference>
<feature type="transmembrane region" description="Helical" evidence="1">
    <location>
        <begin position="127"/>
        <end position="147"/>
    </location>
</feature>
<organism evidence="2">
    <name type="scientific">marine metagenome</name>
    <dbReference type="NCBI Taxonomy" id="408172"/>
    <lineage>
        <taxon>unclassified sequences</taxon>
        <taxon>metagenomes</taxon>
        <taxon>ecological metagenomes</taxon>
    </lineage>
</organism>
<evidence type="ECO:0000313" key="2">
    <source>
        <dbReference type="EMBL" id="SVD31925.1"/>
    </source>
</evidence>
<sequence length="199" mass="22361">MPKGIYQKTLKLAGHKSSKCFLAVISFAESSFFPIPPDIMIIPMALAKKNEYLKIFIIATIFSSLGGLFGYFIGSLFTDKAMMLIEFYGYEEQVLELKNQLASKSGAFSIWLGTLFLAGFTPLPFKLFTITSGLINFNIFVFFFICLFARGLRFFIVAYFSVKFGKAFALILEKKGTTWFSIIGIAIVIIASIVYLNFK</sequence>
<gene>
    <name evidence="2" type="ORF">METZ01_LOCUS384779</name>
</gene>
<dbReference type="InterPro" id="IPR051311">
    <property type="entry name" value="DedA_domain"/>
</dbReference>
<proteinExistence type="predicted"/>